<organism evidence="1">
    <name type="scientific">Mucor ambiguus</name>
    <dbReference type="NCBI Taxonomy" id="91626"/>
    <lineage>
        <taxon>Eukaryota</taxon>
        <taxon>Fungi</taxon>
        <taxon>Fungi incertae sedis</taxon>
        <taxon>Mucoromycota</taxon>
        <taxon>Mucoromycotina</taxon>
        <taxon>Mucoromycetes</taxon>
        <taxon>Mucorales</taxon>
        <taxon>Mucorineae</taxon>
        <taxon>Mucoraceae</taxon>
        <taxon>Mucor</taxon>
    </lineage>
</organism>
<protein>
    <submittedName>
        <fullName evidence="1">Uncharacterized protein</fullName>
    </submittedName>
</protein>
<gene>
    <name evidence="1" type="ORF">MAM1_0050d03327</name>
</gene>
<dbReference type="AlphaFoldDB" id="A0A0C9ML80"/>
<evidence type="ECO:0000313" key="2">
    <source>
        <dbReference type="Proteomes" id="UP000053815"/>
    </source>
</evidence>
<reference evidence="1" key="1">
    <citation type="submission" date="2014-09" db="EMBL/GenBank/DDBJ databases">
        <title>Draft genome sequence of an oleaginous Mucoromycotina fungus Mucor ambiguus NBRC6742.</title>
        <authorList>
            <person name="Takeda I."/>
            <person name="Yamane N."/>
            <person name="Morita T."/>
            <person name="Tamano K."/>
            <person name="Machida M."/>
            <person name="Baker S."/>
            <person name="Koike H."/>
        </authorList>
    </citation>
    <scope>NUCLEOTIDE SEQUENCE</scope>
    <source>
        <strain evidence="1">NBRC 6742</strain>
    </source>
</reference>
<name>A0A0C9ML80_9FUNG</name>
<dbReference type="Proteomes" id="UP000053815">
    <property type="component" value="Unassembled WGS sequence"/>
</dbReference>
<keyword evidence="2" id="KW-1185">Reference proteome</keyword>
<sequence length="75" mass="8654">MALFYNSGNPVRSAYSKHTYTYQVLSSKRAYLRTLPTKSSSHYDDGDWTRLTQYQTICRCSPPSVSWSTIRHGKT</sequence>
<evidence type="ECO:0000313" key="1">
    <source>
        <dbReference type="EMBL" id="GAN03872.1"/>
    </source>
</evidence>
<proteinExistence type="predicted"/>
<dbReference type="EMBL" id="DF836339">
    <property type="protein sequence ID" value="GAN03872.1"/>
    <property type="molecule type" value="Genomic_DNA"/>
</dbReference>
<accession>A0A0C9ML80</accession>